<reference evidence="3" key="1">
    <citation type="submission" date="2018-12" db="EMBL/GenBank/DDBJ databases">
        <title>Novel natural products biosynthetic potential of the class Ktedonobacteria.</title>
        <authorList>
            <person name="Zheng Y."/>
            <person name="Saitou A."/>
            <person name="Wang C.M."/>
            <person name="Toyoda A."/>
            <person name="Minakuchi Y."/>
            <person name="Sekiguchi Y."/>
            <person name="Ueda K."/>
            <person name="Takano H."/>
            <person name="Sakai Y."/>
            <person name="Yokota A."/>
            <person name="Yabe S."/>
        </authorList>
    </citation>
    <scope>NUCLEOTIDE SEQUENCE</scope>
    <source>
        <strain evidence="3">COM3</strain>
    </source>
</reference>
<dbReference type="EMBL" id="AP019376">
    <property type="protein sequence ID" value="BBH90371.1"/>
    <property type="molecule type" value="Genomic_DNA"/>
</dbReference>
<dbReference type="AlphaFoldDB" id="A0A455STA3"/>
<keyword evidence="1" id="KW-0472">Membrane</keyword>
<evidence type="ECO:0000259" key="2">
    <source>
        <dbReference type="Pfam" id="PF13796"/>
    </source>
</evidence>
<gene>
    <name evidence="3" type="ORF">KTC_51220</name>
</gene>
<keyword evidence="1" id="KW-1133">Transmembrane helix</keyword>
<name>A0A455STA3_9CHLR</name>
<dbReference type="Pfam" id="PF13796">
    <property type="entry name" value="Sensor"/>
    <property type="match status" value="1"/>
</dbReference>
<feature type="transmembrane region" description="Helical" evidence="1">
    <location>
        <begin position="109"/>
        <end position="139"/>
    </location>
</feature>
<accession>A0A455STA3</accession>
<proteinExistence type="predicted"/>
<feature type="domain" description="Putative sensor" evidence="2">
    <location>
        <begin position="13"/>
        <end position="209"/>
    </location>
</feature>
<feature type="transmembrane region" description="Helical" evidence="1">
    <location>
        <begin position="38"/>
        <end position="55"/>
    </location>
</feature>
<sequence length="238" mass="26141">MQNHTPVFNRFLFLFISFPLGLIFFVLTVVGLSLSTSLLIIWIGLPLLLLTLFLIRGMAALERSMLASLTGVVIWTKSPPMRSGGKTRFMAILRDPDTWKSALYMLLKLPLGIVSFTICLTLPIIATSLTVMPLVYIVLTSIVGNTDAHIAQIFFSDSYTFIPITGVFNLIDFAKCLACAALGVLAWIGTAKVIHGMTALWEGVARALLGSEETMKEPTPAEPYDLHYTGLQAQEMRG</sequence>
<evidence type="ECO:0000256" key="1">
    <source>
        <dbReference type="SAM" id="Phobius"/>
    </source>
</evidence>
<keyword evidence="1" id="KW-0812">Transmembrane</keyword>
<organism evidence="3">
    <name type="scientific">Thermosporothrix sp. COM3</name>
    <dbReference type="NCBI Taxonomy" id="2490863"/>
    <lineage>
        <taxon>Bacteria</taxon>
        <taxon>Bacillati</taxon>
        <taxon>Chloroflexota</taxon>
        <taxon>Ktedonobacteria</taxon>
        <taxon>Ktedonobacterales</taxon>
        <taxon>Thermosporotrichaceae</taxon>
        <taxon>Thermosporothrix</taxon>
    </lineage>
</organism>
<evidence type="ECO:0000313" key="3">
    <source>
        <dbReference type="EMBL" id="BBH90371.1"/>
    </source>
</evidence>
<feature type="transmembrane region" description="Helical" evidence="1">
    <location>
        <begin position="12"/>
        <end position="32"/>
    </location>
</feature>
<dbReference type="InterPro" id="IPR025828">
    <property type="entry name" value="Put_sensor_dom"/>
</dbReference>
<protein>
    <recommendedName>
        <fullName evidence="2">Putative sensor domain-containing protein</fullName>
    </recommendedName>
</protein>
<feature type="transmembrane region" description="Helical" evidence="1">
    <location>
        <begin position="159"/>
        <end position="188"/>
    </location>
</feature>